<comment type="caution">
    <text evidence="2">The sequence shown here is derived from an EMBL/GenBank/DDBJ whole genome shotgun (WGS) entry which is preliminary data.</text>
</comment>
<feature type="domain" description="Fibronectin type-III" evidence="1">
    <location>
        <begin position="115"/>
        <end position="205"/>
    </location>
</feature>
<dbReference type="InterPro" id="IPR003961">
    <property type="entry name" value="FN3_dom"/>
</dbReference>
<dbReference type="Gene3D" id="2.60.40.10">
    <property type="entry name" value="Immunoglobulins"/>
    <property type="match status" value="1"/>
</dbReference>
<dbReference type="CDD" id="cd00063">
    <property type="entry name" value="FN3"/>
    <property type="match status" value="1"/>
</dbReference>
<protein>
    <submittedName>
        <fullName evidence="2">Fibronectin type III domain-containing protein</fullName>
    </submittedName>
</protein>
<evidence type="ECO:0000313" key="3">
    <source>
        <dbReference type="Proteomes" id="UP000486602"/>
    </source>
</evidence>
<dbReference type="SUPFAM" id="SSF49265">
    <property type="entry name" value="Fibronectin type III"/>
    <property type="match status" value="1"/>
</dbReference>
<reference evidence="2 3" key="1">
    <citation type="submission" date="2020-02" db="EMBL/GenBank/DDBJ databases">
        <title>Out from the shadows clarifying the taxonomy of the family Cryomorphaceae and related taxa by utilizing the GTDB taxonomic framework.</title>
        <authorList>
            <person name="Bowman J.P."/>
        </authorList>
    </citation>
    <scope>NUCLEOTIDE SEQUENCE [LARGE SCALE GENOMIC DNA]</scope>
    <source>
        <strain evidence="2 3">QSSC 1-22</strain>
    </source>
</reference>
<sequence length="205" mass="22644">MKRLKIGLDRLKPSDLLAKAIDVETKLTGNPVFSNPVPALADLAAASTELEIRITASNMGDRSAIARRKEQEKEVRYILRKLGSYVQLTSENDSDILSSGFELSKTPVPLTSLSRPAALKAMRSDMEGRVNLTWAVVRGSNQYVVEVSSQDPINQTADWIHTAYTSRSNHQIDNLQPGKYYWFRVRALGASGMSPYSDPAMVMAA</sequence>
<evidence type="ECO:0000259" key="1">
    <source>
        <dbReference type="PROSITE" id="PS50853"/>
    </source>
</evidence>
<proteinExistence type="predicted"/>
<dbReference type="SMART" id="SM00060">
    <property type="entry name" value="FN3"/>
    <property type="match status" value="1"/>
</dbReference>
<dbReference type="InterPro" id="IPR036116">
    <property type="entry name" value="FN3_sf"/>
</dbReference>
<dbReference type="RefSeq" id="WP_163284601.1">
    <property type="nucleotide sequence ID" value="NZ_JAAGVY010000011.1"/>
</dbReference>
<evidence type="ECO:0000313" key="2">
    <source>
        <dbReference type="EMBL" id="NEN23402.1"/>
    </source>
</evidence>
<gene>
    <name evidence="2" type="ORF">G3O08_07805</name>
</gene>
<organism evidence="2 3">
    <name type="scientific">Cryomorpha ignava</name>
    <dbReference type="NCBI Taxonomy" id="101383"/>
    <lineage>
        <taxon>Bacteria</taxon>
        <taxon>Pseudomonadati</taxon>
        <taxon>Bacteroidota</taxon>
        <taxon>Flavobacteriia</taxon>
        <taxon>Flavobacteriales</taxon>
        <taxon>Cryomorphaceae</taxon>
        <taxon>Cryomorpha</taxon>
    </lineage>
</organism>
<dbReference type="PROSITE" id="PS50853">
    <property type="entry name" value="FN3"/>
    <property type="match status" value="1"/>
</dbReference>
<name>A0A7K3WRD4_9FLAO</name>
<accession>A0A7K3WRD4</accession>
<dbReference type="AlphaFoldDB" id="A0A7K3WRD4"/>
<dbReference type="InterPro" id="IPR013783">
    <property type="entry name" value="Ig-like_fold"/>
</dbReference>
<dbReference type="Proteomes" id="UP000486602">
    <property type="component" value="Unassembled WGS sequence"/>
</dbReference>
<dbReference type="EMBL" id="JAAGVY010000011">
    <property type="protein sequence ID" value="NEN23402.1"/>
    <property type="molecule type" value="Genomic_DNA"/>
</dbReference>
<keyword evidence="3" id="KW-1185">Reference proteome</keyword>